<accession>A0A814XUM3</accession>
<keyword evidence="1 3" id="KW-0245">EGF-like domain</keyword>
<dbReference type="Pfam" id="PF07645">
    <property type="entry name" value="EGF_CA"/>
    <property type="match status" value="1"/>
</dbReference>
<dbReference type="AlphaFoldDB" id="A0A814XUM3"/>
<comment type="caution">
    <text evidence="6">The sequence shown here is derived from an EMBL/GenBank/DDBJ whole genome shotgun (WGS) entry which is preliminary data.</text>
</comment>
<dbReference type="PROSITE" id="PS50026">
    <property type="entry name" value="EGF_3"/>
    <property type="match status" value="1"/>
</dbReference>
<sequence length="838" mass="93738">MRVKTGRKTYKLLQSQTCCYNWKTSTIIISGPFSGSVLRYPSLIYQLNAHDRRIPERDACCVPTNNIIDWNTCKLYYQIRPPSSCDGYRPPRIVWYGGDPHIYTIDGSLYTCHVVGRYIFARTSSVANNTAQSNDELEESDTDNIYLYPDDLFTIWVEAEAEQPALPYVQTQGYASIFTRFILSAVGVEFQISTANDSRFILTVSNYTNITLPASDISYSYTVTDSERPFSIVQRNYTQIYEGTNITLPELTISLWSGLALKCITVIQIVTCTLSLPDKFKNSIEGLAGNFDDNATNDLVNRVTNVTVFNLANDSQVYDACVSWATINSAPSAKVIYYYNFLSWFNNTNTTNITQSFDLNLNPSTVYSQCSNQQLCVHDYVISLNYFTSKALQTAVETYKSAIVILAQDPPKIIVPSLIQTYIPSKSLNSSYAFNITITRPELINNVTYLLLPVNQTFNALISANNISTYTIVISAVNFTEEMNVTVDVYYNGTQTVVQTLDINMCLCNDFITSCDWDHTVTLGPHYQIANCSCSANYTGRYCDVLFNPCNVSGVCKQNFQNDTSCGISQNASQPYVCYGYCLDGFESLDNYTCSDIDECLTTNVCTNGDCINLYGSYTCQCFAGYHLVNRSCESIHQCTEPNADGTWPIRCPYNGTICIETTSGNYSCDCYSPYFNNISGVCLHNRHALQSGPNSSSTNICNDVTEECIAYSPDPSYAYTCVCRAGYQVNASDGYCYVVKILQEHMNVDATPIMHHTRRYADVFNTNLTCIPIDYSRLCQGQCDLPSNCTSNGICECPDALNMYTYTEPQSYKTTCSCIASPIKVYNDLEKKCIPVA</sequence>
<dbReference type="PANTHER" id="PTHR13802">
    <property type="entry name" value="MUCIN 4-RELATED"/>
    <property type="match status" value="1"/>
</dbReference>
<dbReference type="InterPro" id="IPR001881">
    <property type="entry name" value="EGF-like_Ca-bd_dom"/>
</dbReference>
<dbReference type="SMART" id="SM00181">
    <property type="entry name" value="EGF"/>
    <property type="match status" value="4"/>
</dbReference>
<dbReference type="PROSITE" id="PS51233">
    <property type="entry name" value="VWFD"/>
    <property type="match status" value="1"/>
</dbReference>
<keyword evidence="8" id="KW-1185">Reference proteome</keyword>
<evidence type="ECO:0000313" key="7">
    <source>
        <dbReference type="EMBL" id="CAF3984232.1"/>
    </source>
</evidence>
<dbReference type="CDD" id="cd00054">
    <property type="entry name" value="EGF_CA"/>
    <property type="match status" value="1"/>
</dbReference>
<dbReference type="InterPro" id="IPR018097">
    <property type="entry name" value="EGF_Ca-bd_CS"/>
</dbReference>
<evidence type="ECO:0000256" key="1">
    <source>
        <dbReference type="ARBA" id="ARBA00022536"/>
    </source>
</evidence>
<dbReference type="OrthoDB" id="10057403at2759"/>
<dbReference type="PROSITE" id="PS01186">
    <property type="entry name" value="EGF_2"/>
    <property type="match status" value="1"/>
</dbReference>
<evidence type="ECO:0000256" key="3">
    <source>
        <dbReference type="PROSITE-ProRule" id="PRU00076"/>
    </source>
</evidence>
<dbReference type="EMBL" id="CAJOBC010009296">
    <property type="protein sequence ID" value="CAF3984232.1"/>
    <property type="molecule type" value="Genomic_DNA"/>
</dbReference>
<dbReference type="Proteomes" id="UP000663829">
    <property type="component" value="Unassembled WGS sequence"/>
</dbReference>
<gene>
    <name evidence="6" type="ORF">GPM918_LOCUS24678</name>
    <name evidence="7" type="ORF">SRO942_LOCUS24681</name>
</gene>
<dbReference type="InterPro" id="IPR049883">
    <property type="entry name" value="NOTCH1_EGF-like"/>
</dbReference>
<dbReference type="PROSITE" id="PS01187">
    <property type="entry name" value="EGF_CA"/>
    <property type="match status" value="1"/>
</dbReference>
<evidence type="ECO:0000256" key="2">
    <source>
        <dbReference type="ARBA" id="ARBA00023157"/>
    </source>
</evidence>
<dbReference type="EMBL" id="CAJNOQ010009292">
    <property type="protein sequence ID" value="CAF1220878.1"/>
    <property type="molecule type" value="Genomic_DNA"/>
</dbReference>
<evidence type="ECO:0000313" key="6">
    <source>
        <dbReference type="EMBL" id="CAF1220878.1"/>
    </source>
</evidence>
<dbReference type="SUPFAM" id="SSF57196">
    <property type="entry name" value="EGF/Laminin"/>
    <property type="match status" value="1"/>
</dbReference>
<dbReference type="InterPro" id="IPR000152">
    <property type="entry name" value="EGF-type_Asp/Asn_hydroxyl_site"/>
</dbReference>
<dbReference type="InterPro" id="IPR000742">
    <property type="entry name" value="EGF"/>
</dbReference>
<evidence type="ECO:0000313" key="8">
    <source>
        <dbReference type="Proteomes" id="UP000663829"/>
    </source>
</evidence>
<dbReference type="Gene3D" id="2.10.25.10">
    <property type="entry name" value="Laminin"/>
    <property type="match status" value="1"/>
</dbReference>
<dbReference type="InterPro" id="IPR051495">
    <property type="entry name" value="Epithelial_Barrier/Signaling"/>
</dbReference>
<feature type="domain" description="VWFD" evidence="5">
    <location>
        <begin position="92"/>
        <end position="322"/>
    </location>
</feature>
<dbReference type="InterPro" id="IPR001846">
    <property type="entry name" value="VWF_type-D"/>
</dbReference>
<organism evidence="6 8">
    <name type="scientific">Didymodactylos carnosus</name>
    <dbReference type="NCBI Taxonomy" id="1234261"/>
    <lineage>
        <taxon>Eukaryota</taxon>
        <taxon>Metazoa</taxon>
        <taxon>Spiralia</taxon>
        <taxon>Gnathifera</taxon>
        <taxon>Rotifera</taxon>
        <taxon>Eurotatoria</taxon>
        <taxon>Bdelloidea</taxon>
        <taxon>Philodinida</taxon>
        <taxon>Philodinidae</taxon>
        <taxon>Didymodactylos</taxon>
    </lineage>
</organism>
<dbReference type="PANTHER" id="PTHR13802:SF52">
    <property type="entry name" value="MUCIN-4"/>
    <property type="match status" value="1"/>
</dbReference>
<feature type="domain" description="EGF-like" evidence="4">
    <location>
        <begin position="596"/>
        <end position="634"/>
    </location>
</feature>
<comment type="caution">
    <text evidence="3">Lacks conserved residue(s) required for the propagation of feature annotation.</text>
</comment>
<evidence type="ECO:0000259" key="5">
    <source>
        <dbReference type="PROSITE" id="PS51233"/>
    </source>
</evidence>
<keyword evidence="2" id="KW-1015">Disulfide bond</keyword>
<dbReference type="Proteomes" id="UP000681722">
    <property type="component" value="Unassembled WGS sequence"/>
</dbReference>
<protein>
    <submittedName>
        <fullName evidence="6">Uncharacterized protein</fullName>
    </submittedName>
</protein>
<name>A0A814XUM3_9BILA</name>
<dbReference type="FunFam" id="2.10.25.10:FF:000068">
    <property type="entry name" value="Latent transforming growth factor beta binding protein 3"/>
    <property type="match status" value="1"/>
</dbReference>
<evidence type="ECO:0000259" key="4">
    <source>
        <dbReference type="PROSITE" id="PS50026"/>
    </source>
</evidence>
<dbReference type="SMART" id="SM00179">
    <property type="entry name" value="EGF_CA"/>
    <property type="match status" value="1"/>
</dbReference>
<dbReference type="PROSITE" id="PS00010">
    <property type="entry name" value="ASX_HYDROXYL"/>
    <property type="match status" value="1"/>
</dbReference>
<proteinExistence type="predicted"/>
<reference evidence="6" key="1">
    <citation type="submission" date="2021-02" db="EMBL/GenBank/DDBJ databases">
        <authorList>
            <person name="Nowell W R."/>
        </authorList>
    </citation>
    <scope>NUCLEOTIDE SEQUENCE</scope>
</reference>
<dbReference type="GO" id="GO:0005509">
    <property type="term" value="F:calcium ion binding"/>
    <property type="evidence" value="ECO:0007669"/>
    <property type="project" value="InterPro"/>
</dbReference>
<feature type="non-terminal residue" evidence="6">
    <location>
        <position position="1"/>
    </location>
</feature>